<comment type="caution">
    <text evidence="2">The sequence shown here is derived from an EMBL/GenBank/DDBJ whole genome shotgun (WGS) entry which is preliminary data.</text>
</comment>
<accession>A0A7C8IY76</accession>
<reference evidence="2 3" key="1">
    <citation type="submission" date="2019-06" db="EMBL/GenBank/DDBJ databases">
        <authorList>
            <person name="Palmer J.M."/>
        </authorList>
    </citation>
    <scope>NUCLEOTIDE SEQUENCE [LARGE SCALE GENOMIC DNA]</scope>
    <source>
        <strain evidence="2 3">TWF102</strain>
    </source>
</reference>
<dbReference type="EMBL" id="WIQW01000123">
    <property type="protein sequence ID" value="KAF3081746.1"/>
    <property type="molecule type" value="Genomic_DNA"/>
</dbReference>
<name>A0A7C8IY76_ORBOL</name>
<dbReference type="AlphaFoldDB" id="A0A7C8IY76"/>
<gene>
    <name evidence="2" type="ORF">TWF102_001567</name>
</gene>
<evidence type="ECO:0000313" key="2">
    <source>
        <dbReference type="EMBL" id="KAF3081746.1"/>
    </source>
</evidence>
<proteinExistence type="predicted"/>
<feature type="compositionally biased region" description="Basic and acidic residues" evidence="1">
    <location>
        <begin position="1"/>
        <end position="16"/>
    </location>
</feature>
<protein>
    <submittedName>
        <fullName evidence="2">Uncharacterized protein</fullName>
    </submittedName>
</protein>
<sequence length="82" mass="9182">MSDHRCIQDVGKEKSKSTQPQSTLEPTPCLHDSICTLKALGMFQDVFDHEDYIACTLASMLTVRFPANTFLTLHRSIPLQTA</sequence>
<evidence type="ECO:0000313" key="3">
    <source>
        <dbReference type="Proteomes" id="UP000475325"/>
    </source>
</evidence>
<evidence type="ECO:0000256" key="1">
    <source>
        <dbReference type="SAM" id="MobiDB-lite"/>
    </source>
</evidence>
<feature type="region of interest" description="Disordered" evidence="1">
    <location>
        <begin position="1"/>
        <end position="28"/>
    </location>
</feature>
<dbReference type="Proteomes" id="UP000475325">
    <property type="component" value="Unassembled WGS sequence"/>
</dbReference>
<organism evidence="2 3">
    <name type="scientific">Orbilia oligospora</name>
    <name type="common">Nematode-trapping fungus</name>
    <name type="synonym">Arthrobotrys oligospora</name>
    <dbReference type="NCBI Taxonomy" id="2813651"/>
    <lineage>
        <taxon>Eukaryota</taxon>
        <taxon>Fungi</taxon>
        <taxon>Dikarya</taxon>
        <taxon>Ascomycota</taxon>
        <taxon>Pezizomycotina</taxon>
        <taxon>Orbiliomycetes</taxon>
        <taxon>Orbiliales</taxon>
        <taxon>Orbiliaceae</taxon>
        <taxon>Orbilia</taxon>
    </lineage>
</organism>